<dbReference type="SUPFAM" id="SSF55781">
    <property type="entry name" value="GAF domain-like"/>
    <property type="match status" value="1"/>
</dbReference>
<dbReference type="PANTHER" id="PTHR30136">
    <property type="entry name" value="HELIX-TURN-HELIX TRANSCRIPTIONAL REGULATOR, ICLR FAMILY"/>
    <property type="match status" value="1"/>
</dbReference>
<dbReference type="InterPro" id="IPR050707">
    <property type="entry name" value="HTH_MetabolicPath_Reg"/>
</dbReference>
<keyword evidence="2" id="KW-0238">DNA-binding</keyword>
<dbReference type="InterPro" id="IPR029016">
    <property type="entry name" value="GAF-like_dom_sf"/>
</dbReference>
<evidence type="ECO:0000259" key="4">
    <source>
        <dbReference type="PROSITE" id="PS51077"/>
    </source>
</evidence>
<dbReference type="CDD" id="cd00090">
    <property type="entry name" value="HTH_ARSR"/>
    <property type="match status" value="1"/>
</dbReference>
<reference evidence="6 7" key="1">
    <citation type="submission" date="2018-10" db="EMBL/GenBank/DDBJ databases">
        <title>Genomic Encyclopedia of Archaeal and Bacterial Type Strains, Phase II (KMG-II): from individual species to whole genera.</title>
        <authorList>
            <person name="Goeker M."/>
        </authorList>
    </citation>
    <scope>NUCLEOTIDE SEQUENCE [LARGE SCALE GENOMIC DNA]</scope>
    <source>
        <strain evidence="6 7">DSM 25217</strain>
    </source>
</reference>
<evidence type="ECO:0000313" key="6">
    <source>
        <dbReference type="EMBL" id="RMB04759.1"/>
    </source>
</evidence>
<keyword evidence="7" id="KW-1185">Reference proteome</keyword>
<dbReference type="InterPro" id="IPR036388">
    <property type="entry name" value="WH-like_DNA-bd_sf"/>
</dbReference>
<evidence type="ECO:0000259" key="5">
    <source>
        <dbReference type="PROSITE" id="PS51078"/>
    </source>
</evidence>
<evidence type="ECO:0000313" key="7">
    <source>
        <dbReference type="Proteomes" id="UP000271227"/>
    </source>
</evidence>
<dbReference type="InParanoid" id="A0A3M0CCM2"/>
<dbReference type="GO" id="GO:0003677">
    <property type="term" value="F:DNA binding"/>
    <property type="evidence" value="ECO:0007669"/>
    <property type="project" value="UniProtKB-KW"/>
</dbReference>
<evidence type="ECO:0000256" key="2">
    <source>
        <dbReference type="ARBA" id="ARBA00023125"/>
    </source>
</evidence>
<dbReference type="SUPFAM" id="SSF46785">
    <property type="entry name" value="Winged helix' DNA-binding domain"/>
    <property type="match status" value="1"/>
</dbReference>
<dbReference type="Proteomes" id="UP000271227">
    <property type="component" value="Unassembled WGS sequence"/>
</dbReference>
<dbReference type="EMBL" id="REFR01000012">
    <property type="protein sequence ID" value="RMB04759.1"/>
    <property type="molecule type" value="Genomic_DNA"/>
</dbReference>
<dbReference type="GO" id="GO:0003700">
    <property type="term" value="F:DNA-binding transcription factor activity"/>
    <property type="evidence" value="ECO:0007669"/>
    <property type="project" value="TreeGrafter"/>
</dbReference>
<feature type="domain" description="IclR-ED" evidence="5">
    <location>
        <begin position="101"/>
        <end position="281"/>
    </location>
</feature>
<dbReference type="Pfam" id="PF01614">
    <property type="entry name" value="IclR_C"/>
    <property type="match status" value="1"/>
</dbReference>
<feature type="domain" description="HTH iclR-type" evidence="4">
    <location>
        <begin position="38"/>
        <end position="100"/>
    </location>
</feature>
<dbReference type="GO" id="GO:0045892">
    <property type="term" value="P:negative regulation of DNA-templated transcription"/>
    <property type="evidence" value="ECO:0007669"/>
    <property type="project" value="TreeGrafter"/>
</dbReference>
<organism evidence="6 7">
    <name type="scientific">Eilatimonas milleporae</name>
    <dbReference type="NCBI Taxonomy" id="911205"/>
    <lineage>
        <taxon>Bacteria</taxon>
        <taxon>Pseudomonadati</taxon>
        <taxon>Pseudomonadota</taxon>
        <taxon>Alphaproteobacteria</taxon>
        <taxon>Kordiimonadales</taxon>
        <taxon>Kordiimonadaceae</taxon>
        <taxon>Eilatimonas</taxon>
    </lineage>
</organism>
<dbReference type="PANTHER" id="PTHR30136:SF24">
    <property type="entry name" value="HTH-TYPE TRANSCRIPTIONAL REPRESSOR ALLR"/>
    <property type="match status" value="1"/>
</dbReference>
<name>A0A3M0CCM2_9PROT</name>
<comment type="caution">
    <text evidence="6">The sequence shown here is derived from an EMBL/GenBank/DDBJ whole genome shotgun (WGS) entry which is preliminary data.</text>
</comment>
<gene>
    <name evidence="6" type="ORF">BXY39_2323</name>
</gene>
<protein>
    <submittedName>
        <fullName evidence="6">IclR family transcriptional regulator</fullName>
    </submittedName>
</protein>
<dbReference type="InterPro" id="IPR036390">
    <property type="entry name" value="WH_DNA-bd_sf"/>
</dbReference>
<dbReference type="Pfam" id="PF09339">
    <property type="entry name" value="HTH_IclR"/>
    <property type="match status" value="1"/>
</dbReference>
<dbReference type="InterPro" id="IPR005471">
    <property type="entry name" value="Tscrpt_reg_IclR_N"/>
</dbReference>
<evidence type="ECO:0000256" key="3">
    <source>
        <dbReference type="ARBA" id="ARBA00023163"/>
    </source>
</evidence>
<keyword evidence="3" id="KW-0804">Transcription</keyword>
<dbReference type="Gene3D" id="3.30.450.40">
    <property type="match status" value="1"/>
</dbReference>
<proteinExistence type="predicted"/>
<sequence>MPTPILNKSTIQYIEYRRKLILNAVSTYLPGLPMPPRVNAVSNAYSILRYLADQSIPKGVTEIARETNISASSSYNILKTLVELNLVAFQKDTKGYELGIGIFELARNGMTNRALLALAQPVLAKLAEQHSCQASLWELFDNSRVLVAIGQTSAIARLNVDIGTTFPIGAGSAGRIVMAEHMHNHARLKEAFDAVDWGGEFTFEEYVADVKKAAKNGFSIDRDKFFRGITTISTAFADQTTGRRYCLTIVFLSALHDRKSLASIGKKLKEATQGLVKATSHTLPQT</sequence>
<keyword evidence="1" id="KW-0805">Transcription regulation</keyword>
<dbReference type="InterPro" id="IPR014757">
    <property type="entry name" value="Tscrpt_reg_IclR_C"/>
</dbReference>
<dbReference type="PROSITE" id="PS51077">
    <property type="entry name" value="HTH_ICLR"/>
    <property type="match status" value="1"/>
</dbReference>
<evidence type="ECO:0000256" key="1">
    <source>
        <dbReference type="ARBA" id="ARBA00023015"/>
    </source>
</evidence>
<dbReference type="AlphaFoldDB" id="A0A3M0CCM2"/>
<accession>A0A3M0CCM2</accession>
<dbReference type="PROSITE" id="PS51078">
    <property type="entry name" value="ICLR_ED"/>
    <property type="match status" value="1"/>
</dbReference>
<dbReference type="Gene3D" id="1.10.10.10">
    <property type="entry name" value="Winged helix-like DNA-binding domain superfamily/Winged helix DNA-binding domain"/>
    <property type="match status" value="1"/>
</dbReference>
<dbReference type="InterPro" id="IPR011991">
    <property type="entry name" value="ArsR-like_HTH"/>
</dbReference>
<dbReference type="SMART" id="SM00346">
    <property type="entry name" value="HTH_ICLR"/>
    <property type="match status" value="1"/>
</dbReference>